<sequence length="268" mass="30937">MEKEILVCIDNEQNIEKICNNAIYCAKKLNTNLSFLHALEGLSVDKNDFSATLQANDIDKILKEFYEKEISYAEEKISINKDLLAKCQEICEKQGVKSNTLYLKADLKESILKLEKDYKLLILGHFNENDKSKHLLRILKATNIAIMLAGNKTNDIKKVLIAYNGDEKFIIALKKYLNTNLFKNLQIELAYIGHNLDMLNNGRKLFLEHNISVGVKELKDVQEFLNYSNNFDAIFMGAYRDFIFRNLFSTAISKEIITNYKKSIFILK</sequence>
<dbReference type="Proteomes" id="UP000786183">
    <property type="component" value="Unassembled WGS sequence"/>
</dbReference>
<keyword evidence="2" id="KW-1185">Reference proteome</keyword>
<gene>
    <name evidence="1" type="ORF">AVCANL283_03890</name>
</gene>
<accession>A0ABS7WR64</accession>
<evidence type="ECO:0000313" key="1">
    <source>
        <dbReference type="EMBL" id="MBZ7987255.1"/>
    </source>
</evidence>
<evidence type="ECO:0000313" key="2">
    <source>
        <dbReference type="Proteomes" id="UP000786183"/>
    </source>
</evidence>
<comment type="caution">
    <text evidence="1">The sequence shown here is derived from an EMBL/GenBank/DDBJ whole genome shotgun (WGS) entry which is preliminary data.</text>
</comment>
<name>A0ABS7WR64_9BACT</name>
<proteinExistence type="predicted"/>
<organism evidence="1 2">
    <name type="scientific">Campylobacter canadensis</name>
    <dbReference type="NCBI Taxonomy" id="449520"/>
    <lineage>
        <taxon>Bacteria</taxon>
        <taxon>Pseudomonadati</taxon>
        <taxon>Campylobacterota</taxon>
        <taxon>Epsilonproteobacteria</taxon>
        <taxon>Campylobacterales</taxon>
        <taxon>Campylobacteraceae</taxon>
        <taxon>Campylobacter</taxon>
    </lineage>
</organism>
<dbReference type="EMBL" id="JACGBB010000006">
    <property type="protein sequence ID" value="MBZ7987255.1"/>
    <property type="molecule type" value="Genomic_DNA"/>
</dbReference>
<dbReference type="Gene3D" id="3.40.50.12370">
    <property type="match status" value="1"/>
</dbReference>
<protein>
    <recommendedName>
        <fullName evidence="3">Universal stress protein</fullName>
    </recommendedName>
</protein>
<dbReference type="RefSeq" id="WP_172231458.1">
    <property type="nucleotide sequence ID" value="NZ_CP035946.1"/>
</dbReference>
<dbReference type="SUPFAM" id="SSF52402">
    <property type="entry name" value="Adenine nucleotide alpha hydrolases-like"/>
    <property type="match status" value="1"/>
</dbReference>
<dbReference type="CDD" id="cd00293">
    <property type="entry name" value="USP-like"/>
    <property type="match status" value="1"/>
</dbReference>
<evidence type="ECO:0008006" key="3">
    <source>
        <dbReference type="Google" id="ProtNLM"/>
    </source>
</evidence>
<reference evidence="1 2" key="1">
    <citation type="submission" date="2020-07" db="EMBL/GenBank/DDBJ databases">
        <title>Transfer of Campylobacter canadensis to the novel genus Avispirillum gen. nov., that also includes two novel species recovered from migratory waterfowl: Avispirillum anseris sp. nov. and Avispirillum brantae sp. nov.</title>
        <authorList>
            <person name="Miller W.G."/>
            <person name="Chapman M.H."/>
            <person name="Yee E."/>
            <person name="Inglis G.D."/>
        </authorList>
    </citation>
    <scope>NUCLEOTIDE SEQUENCE [LARGE SCALE GENOMIC DNA]</scope>
    <source>
        <strain evidence="1 2">L283</strain>
    </source>
</reference>